<dbReference type="PANTHER" id="PTHR22898:SF4">
    <property type="entry name" value="GALACTOSIDE 2-ALPHA-L-FUCOSYLTRANSFERASE-RELATED"/>
    <property type="match status" value="1"/>
</dbReference>
<evidence type="ECO:0000256" key="1">
    <source>
        <dbReference type="ARBA" id="ARBA00022676"/>
    </source>
</evidence>
<dbReference type="Pfam" id="PF21672">
    <property type="entry name" value="COMM_HN"/>
    <property type="match status" value="1"/>
</dbReference>
<evidence type="ECO:0000313" key="5">
    <source>
        <dbReference type="WormBase" id="CBG11987"/>
    </source>
</evidence>
<organism evidence="3 4">
    <name type="scientific">Caenorhabditis briggsae</name>
    <dbReference type="NCBI Taxonomy" id="6238"/>
    <lineage>
        <taxon>Eukaryota</taxon>
        <taxon>Metazoa</taxon>
        <taxon>Ecdysozoa</taxon>
        <taxon>Nematoda</taxon>
        <taxon>Chromadorea</taxon>
        <taxon>Rhabditida</taxon>
        <taxon>Rhabditina</taxon>
        <taxon>Rhabditomorpha</taxon>
        <taxon>Rhabditoidea</taxon>
        <taxon>Rhabditidae</taxon>
        <taxon>Peloderinae</taxon>
        <taxon>Caenorhabditis</taxon>
    </lineage>
</organism>
<dbReference type="GeneID" id="8588279"/>
<dbReference type="CDD" id="cd11301">
    <property type="entry name" value="Fut1_Fut2_like"/>
    <property type="match status" value="1"/>
</dbReference>
<reference evidence="3 4" key="2">
    <citation type="journal article" date="2011" name="PLoS Genet.">
        <title>Caenorhabditis briggsae recombinant inbred line genotypes reveal inter-strain incompatibility and the evolution of recombination.</title>
        <authorList>
            <person name="Ross J.A."/>
            <person name="Koboldt D.C."/>
            <person name="Staisch J.E."/>
            <person name="Chamberlin H.M."/>
            <person name="Gupta B.P."/>
            <person name="Miller R.D."/>
            <person name="Baird S.E."/>
            <person name="Haag E.S."/>
        </authorList>
    </citation>
    <scope>NUCLEOTIDE SEQUENCE [LARGE SCALE GENOMIC DNA]</scope>
    <source>
        <strain evidence="3 4">AF16</strain>
    </source>
</reference>
<dbReference type="PANTHER" id="PTHR22898">
    <property type="entry name" value="UNCHARACTERIZED GLYCOSOL TRANSFERASE-RELATED"/>
    <property type="match status" value="1"/>
</dbReference>
<dbReference type="Proteomes" id="UP000008549">
    <property type="component" value="Unassembled WGS sequence"/>
</dbReference>
<dbReference type="WormBase" id="CBG11987">
    <property type="protein sequence ID" value="CBP40700"/>
    <property type="gene ID" value="WBGene00033004"/>
</dbReference>
<evidence type="ECO:0000313" key="4">
    <source>
        <dbReference type="Proteomes" id="UP000008549"/>
    </source>
</evidence>
<dbReference type="KEGG" id="cbr:CBG_11987"/>
<keyword evidence="1" id="KW-0328">Glycosyltransferase</keyword>
<evidence type="ECO:0000313" key="3">
    <source>
        <dbReference type="EMBL" id="CAP31036.2"/>
    </source>
</evidence>
<dbReference type="OMA" id="TKVYCDK"/>
<dbReference type="CTD" id="8588279"/>
<protein>
    <submittedName>
        <fullName evidence="3">Protein CBG11987</fullName>
    </submittedName>
</protein>
<dbReference type="InterPro" id="IPR052501">
    <property type="entry name" value="Alpha-1-2_FucT"/>
</dbReference>
<dbReference type="HOGENOM" id="CLU_560473_0_0_1"/>
<evidence type="ECO:0000256" key="2">
    <source>
        <dbReference type="ARBA" id="ARBA00022679"/>
    </source>
</evidence>
<dbReference type="GO" id="GO:0008107">
    <property type="term" value="F:galactoside 2-alpha-L-fucosyltransferase activity"/>
    <property type="evidence" value="ECO:0007669"/>
    <property type="project" value="InterPro"/>
</dbReference>
<gene>
    <name evidence="3 5" type="ORF">CBG11987</name>
    <name evidence="3" type="ORF">CBG_11987</name>
</gene>
<dbReference type="InParanoid" id="A8XEA1"/>
<proteinExistence type="predicted"/>
<dbReference type="FunCoup" id="A8XEA1">
    <property type="interactions" value="21"/>
</dbReference>
<dbReference type="InterPro" id="IPR002516">
    <property type="entry name" value="Glyco_trans_11"/>
</dbReference>
<dbReference type="RefSeq" id="XP_045094723.1">
    <property type="nucleotide sequence ID" value="XM_045237307.1"/>
</dbReference>
<reference evidence="3 4" key="1">
    <citation type="journal article" date="2003" name="PLoS Biol.">
        <title>The genome sequence of Caenorhabditis briggsae: a platform for comparative genomics.</title>
        <authorList>
            <person name="Stein L.D."/>
            <person name="Bao Z."/>
            <person name="Blasiar D."/>
            <person name="Blumenthal T."/>
            <person name="Brent M.R."/>
            <person name="Chen N."/>
            <person name="Chinwalla A."/>
            <person name="Clarke L."/>
            <person name="Clee C."/>
            <person name="Coghlan A."/>
            <person name="Coulson A."/>
            <person name="D'Eustachio P."/>
            <person name="Fitch D.H."/>
            <person name="Fulton L.A."/>
            <person name="Fulton R.E."/>
            <person name="Griffiths-Jones S."/>
            <person name="Harris T.W."/>
            <person name="Hillier L.W."/>
            <person name="Kamath R."/>
            <person name="Kuwabara P.E."/>
            <person name="Mardis E.R."/>
            <person name="Marra M.A."/>
            <person name="Miner T.L."/>
            <person name="Minx P."/>
            <person name="Mullikin J.C."/>
            <person name="Plumb R.W."/>
            <person name="Rogers J."/>
            <person name="Schein J.E."/>
            <person name="Sohrmann M."/>
            <person name="Spieth J."/>
            <person name="Stajich J.E."/>
            <person name="Wei C."/>
            <person name="Willey D."/>
            <person name="Wilson R.K."/>
            <person name="Durbin R."/>
            <person name="Waterston R.H."/>
        </authorList>
    </citation>
    <scope>NUCLEOTIDE SEQUENCE [LARGE SCALE GENOMIC DNA]</scope>
    <source>
        <strain evidence="3 4">AF16</strain>
    </source>
</reference>
<keyword evidence="2" id="KW-0808">Transferase</keyword>
<dbReference type="GO" id="GO:0005975">
    <property type="term" value="P:carbohydrate metabolic process"/>
    <property type="evidence" value="ECO:0007669"/>
    <property type="project" value="InterPro"/>
</dbReference>
<keyword evidence="4" id="KW-1185">Reference proteome</keyword>
<dbReference type="Pfam" id="PF01531">
    <property type="entry name" value="Glyco_transf_11"/>
    <property type="match status" value="1"/>
</dbReference>
<dbReference type="STRING" id="6238.A8XEA1"/>
<name>A8XEA1_CAEBR</name>
<accession>A8XEA1</accession>
<sequence length="487" mass="56282">MECPSWLLEEICTNFSNMTVLKFKQLCTRAAHLILHDNDDTVLSNTSEKIHTVNHSNLVLIGDWFLLKPAGYDCPLEDLEKEIVQLGLPTEHGKQLRKVYEVYKNELMEKVKNSVHREPHATVLDSSATSVTFESDSQVYDVSMNGNMMSQFKNVTLVVILIVNWFSPHYYDYSQIKTKVYCDKNEVVGRKYIMFPMVSIVLNGGIGNQLFEVFSLLGLAQKLNRTAIFNADDYVLHSNLDLLNNQIPSVANRVISIPIDISETTRYVYSPACCHYQFSFILSCEQTKFLVIDGGYFQSFKYFSSIENSIRHWMKPSEREQISLKRLIKRKDELRWKTCVHVRRGDFLSDGQHAGTDKMFTINAIDHLYTLHSGLVFIFSNDPIWVRKEIAEHLDYKSDVKVMETTKTDAIKDLYFSQVHCDSVLITAPSSTFGWWIGYLSKNQSNVYYRDIQETEDTVKYQMIEEDFFPPSWNKLGMTKNGLIISK</sequence>
<dbReference type="AlphaFoldDB" id="A8XEA1"/>
<dbReference type="EMBL" id="HE601540">
    <property type="protein sequence ID" value="CAP31036.2"/>
    <property type="molecule type" value="Genomic_DNA"/>
</dbReference>
<dbReference type="GO" id="GO:0016020">
    <property type="term" value="C:membrane"/>
    <property type="evidence" value="ECO:0007669"/>
    <property type="project" value="InterPro"/>
</dbReference>
<dbReference type="eggNOG" id="ENOG502SGEF">
    <property type="taxonomic scope" value="Eukaryota"/>
</dbReference>